<keyword evidence="2" id="KW-1185">Reference proteome</keyword>
<evidence type="ECO:0000313" key="1">
    <source>
        <dbReference type="EMBL" id="TDK50844.1"/>
    </source>
</evidence>
<gene>
    <name evidence="1" type="ORF">E1898_00495</name>
</gene>
<proteinExistence type="predicted"/>
<organism evidence="1 2">
    <name type="scientific">Algoriphagus formosus</name>
    <dbReference type="NCBI Taxonomy" id="2007308"/>
    <lineage>
        <taxon>Bacteria</taxon>
        <taxon>Pseudomonadati</taxon>
        <taxon>Bacteroidota</taxon>
        <taxon>Cytophagia</taxon>
        <taxon>Cytophagales</taxon>
        <taxon>Cyclobacteriaceae</taxon>
        <taxon>Algoriphagus</taxon>
    </lineage>
</organism>
<dbReference type="EMBL" id="SMUW01000016">
    <property type="protein sequence ID" value="TDK50844.1"/>
    <property type="molecule type" value="Genomic_DNA"/>
</dbReference>
<comment type="caution">
    <text evidence="1">The sequence shown here is derived from an EMBL/GenBank/DDBJ whole genome shotgun (WGS) entry which is preliminary data.</text>
</comment>
<dbReference type="Proteomes" id="UP000295438">
    <property type="component" value="Unassembled WGS sequence"/>
</dbReference>
<dbReference type="AlphaFoldDB" id="A0A4R5VEN9"/>
<sequence length="230" mass="26789">MKNLDKRLLRISLLISLFWLAVLLPHQEAKASVPIAEIIRQGVKKIIVAVDLKIQRMQNETIWLQQAQQKLENVLTESQLAGIASWSQKQRDLYGDYYESLWKVKSMITQFQKVKAISASQAELLRAYQKSWNLIVEGGVFSPQEILLIERRYGEILRQSAQNIQELTQVLRSYALQVSDGERLEQIMDLEQRMHGNFRTLTQLNLQLESLSSQRSYWLKEGKTLENLFK</sequence>
<dbReference type="RefSeq" id="WP_133389423.1">
    <property type="nucleotide sequence ID" value="NZ_SMUW01000016.1"/>
</dbReference>
<protein>
    <submittedName>
        <fullName evidence="1">Conjugal transfer protein TraI</fullName>
    </submittedName>
</protein>
<evidence type="ECO:0000313" key="2">
    <source>
        <dbReference type="Proteomes" id="UP000295438"/>
    </source>
</evidence>
<accession>A0A4R5VEN9</accession>
<name>A0A4R5VEN9_9BACT</name>
<reference evidence="1 2" key="1">
    <citation type="submission" date="2019-03" db="EMBL/GenBank/DDBJ databases">
        <title>Algoriphagus aquimaris sp. nov., isolated form marine sediment in Pohang, Korea.</title>
        <authorList>
            <person name="Kim J."/>
            <person name="Yoon S.-H."/>
            <person name="Lee S.-S."/>
        </authorList>
    </citation>
    <scope>NUCLEOTIDE SEQUENCE [LARGE SCALE GENOMIC DNA]</scope>
    <source>
        <strain evidence="1 2">F21</strain>
    </source>
</reference>